<dbReference type="Proteomes" id="UP000663824">
    <property type="component" value="Unassembled WGS sequence"/>
</dbReference>
<evidence type="ECO:0000313" key="5">
    <source>
        <dbReference type="EMBL" id="CAF3937581.1"/>
    </source>
</evidence>
<evidence type="ECO:0000313" key="3">
    <source>
        <dbReference type="EMBL" id="CAF2080715.1"/>
    </source>
</evidence>
<dbReference type="Proteomes" id="UP000676336">
    <property type="component" value="Unassembled WGS sequence"/>
</dbReference>
<dbReference type="AlphaFoldDB" id="A0A815AUU0"/>
<dbReference type="EMBL" id="CAJNOW010000184">
    <property type="protein sequence ID" value="CAF1264673.1"/>
    <property type="molecule type" value="Genomic_DNA"/>
</dbReference>
<proteinExistence type="predicted"/>
<accession>A0A815AUU0</accession>
<dbReference type="EMBL" id="CAJOBH010000922">
    <property type="protein sequence ID" value="CAF3825480.1"/>
    <property type="molecule type" value="Genomic_DNA"/>
</dbReference>
<gene>
    <name evidence="4" type="ORF">BYL167_LOCUS4378</name>
    <name evidence="2" type="ORF">CJN711_LOCUS33613</name>
    <name evidence="1" type="ORF">KQP761_LOCUS2986</name>
    <name evidence="3" type="ORF">MBJ925_LOCUS18559</name>
    <name evidence="5" type="ORF">SMN809_LOCUS8541</name>
</gene>
<evidence type="ECO:0000313" key="1">
    <source>
        <dbReference type="EMBL" id="CAF1264673.1"/>
    </source>
</evidence>
<dbReference type="EMBL" id="CAJOBI010002639">
    <property type="protein sequence ID" value="CAF3937581.1"/>
    <property type="molecule type" value="Genomic_DNA"/>
</dbReference>
<sequence length="125" mass="14237">MNSYLAQSKSSTWSNRRVEIAGIDLWMIVRINYVFVYSSILDIDRIQAALSDVLSLRSLVAGRLICHENDRYAIDMTDNTITITIIENSELLSCPFSCHVKIGAGYILFKSFLDEFDQSKLMSVF</sequence>
<protein>
    <submittedName>
        <fullName evidence="1">Uncharacterized protein</fullName>
    </submittedName>
</protein>
<dbReference type="Proteomes" id="UP000663855">
    <property type="component" value="Unassembled WGS sequence"/>
</dbReference>
<reference evidence="1" key="1">
    <citation type="submission" date="2021-02" db="EMBL/GenBank/DDBJ databases">
        <authorList>
            <person name="Nowell W R."/>
        </authorList>
    </citation>
    <scope>NUCLEOTIDE SEQUENCE</scope>
</reference>
<dbReference type="EMBL" id="CAJNOV010016221">
    <property type="protein sequence ID" value="CAF1587014.1"/>
    <property type="molecule type" value="Genomic_DNA"/>
</dbReference>
<evidence type="ECO:0000313" key="2">
    <source>
        <dbReference type="EMBL" id="CAF1587014.1"/>
    </source>
</evidence>
<dbReference type="EMBL" id="CAJNRE010009317">
    <property type="protein sequence ID" value="CAF2080715.1"/>
    <property type="molecule type" value="Genomic_DNA"/>
</dbReference>
<dbReference type="Proteomes" id="UP000663834">
    <property type="component" value="Unassembled WGS sequence"/>
</dbReference>
<evidence type="ECO:0000313" key="6">
    <source>
        <dbReference type="Proteomes" id="UP000663834"/>
    </source>
</evidence>
<organism evidence="1 6">
    <name type="scientific">Rotaria magnacalcarata</name>
    <dbReference type="NCBI Taxonomy" id="392030"/>
    <lineage>
        <taxon>Eukaryota</taxon>
        <taxon>Metazoa</taxon>
        <taxon>Spiralia</taxon>
        <taxon>Gnathifera</taxon>
        <taxon>Rotifera</taxon>
        <taxon>Eurotatoria</taxon>
        <taxon>Bdelloidea</taxon>
        <taxon>Philodinida</taxon>
        <taxon>Philodinidae</taxon>
        <taxon>Rotaria</taxon>
    </lineage>
</organism>
<dbReference type="Proteomes" id="UP000681967">
    <property type="component" value="Unassembled WGS sequence"/>
</dbReference>
<dbReference type="OrthoDB" id="1862401at2759"/>
<evidence type="ECO:0000313" key="4">
    <source>
        <dbReference type="EMBL" id="CAF3825480.1"/>
    </source>
</evidence>
<name>A0A815AUU0_9BILA</name>
<comment type="caution">
    <text evidence="1">The sequence shown here is derived from an EMBL/GenBank/DDBJ whole genome shotgun (WGS) entry which is preliminary data.</text>
</comment>